<keyword evidence="5" id="KW-1185">Reference proteome</keyword>
<accession>A0A1H6D9L9</accession>
<evidence type="ECO:0000313" key="5">
    <source>
        <dbReference type="Proteomes" id="UP000236743"/>
    </source>
</evidence>
<sequence length="285" mass="30584">MTSFNSIIAAVAVVGLLLGHGANAQEKQWTKITIGTEGSFAPWNYEEGGKLKGLEIDLAEDICRRAKLECSFIVQDFDGLIPALNVGKIDAVMSGMSATAKRAEVIAFSQPYATGGQTFGIQKGGPLEALPFKGELINLNDEASALDKIEKLKAALKGKTIGVQAASINASFLDRYLKGIVDVREYKATTQHDLDLSAGRIDAIVASYNYILDAAKKPGNRDMLTAGPRFIGGVFGNGSSIGLRKSDVKLKAMLDEALIASFADGTYKNISEKYFGYDATPQYKR</sequence>
<proteinExistence type="predicted"/>
<dbReference type="RefSeq" id="WP_103875593.1">
    <property type="nucleotide sequence ID" value="NZ_FNUY01000019.1"/>
</dbReference>
<keyword evidence="1 2" id="KW-0732">Signal</keyword>
<dbReference type="EMBL" id="FNUY01000019">
    <property type="protein sequence ID" value="SEG81882.1"/>
    <property type="molecule type" value="Genomic_DNA"/>
</dbReference>
<dbReference type="Proteomes" id="UP000236743">
    <property type="component" value="Unassembled WGS sequence"/>
</dbReference>
<feature type="domain" description="Solute-binding protein family 3/N-terminal" evidence="3">
    <location>
        <begin position="31"/>
        <end position="278"/>
    </location>
</feature>
<feature type="signal peptide" evidence="2">
    <location>
        <begin position="1"/>
        <end position="24"/>
    </location>
</feature>
<dbReference type="SUPFAM" id="SSF53850">
    <property type="entry name" value="Periplasmic binding protein-like II"/>
    <property type="match status" value="1"/>
</dbReference>
<name>A0A1H6D9L9_9HYPH</name>
<dbReference type="SMART" id="SM00062">
    <property type="entry name" value="PBPb"/>
    <property type="match status" value="1"/>
</dbReference>
<dbReference type="PANTHER" id="PTHR35936">
    <property type="entry name" value="MEMBRANE-BOUND LYTIC MUREIN TRANSGLYCOSYLASE F"/>
    <property type="match status" value="1"/>
</dbReference>
<reference evidence="4 5" key="1">
    <citation type="submission" date="2016-10" db="EMBL/GenBank/DDBJ databases">
        <authorList>
            <person name="de Groot N.N."/>
        </authorList>
    </citation>
    <scope>NUCLEOTIDE SEQUENCE [LARGE SCALE GENOMIC DNA]</scope>
    <source>
        <strain evidence="4 5">DSM 26656</strain>
    </source>
</reference>
<dbReference type="Gene3D" id="3.40.190.10">
    <property type="entry name" value="Periplasmic binding protein-like II"/>
    <property type="match status" value="2"/>
</dbReference>
<evidence type="ECO:0000256" key="2">
    <source>
        <dbReference type="SAM" id="SignalP"/>
    </source>
</evidence>
<dbReference type="AlphaFoldDB" id="A0A1H6D9L9"/>
<evidence type="ECO:0000259" key="3">
    <source>
        <dbReference type="SMART" id="SM00062"/>
    </source>
</evidence>
<dbReference type="InterPro" id="IPR001638">
    <property type="entry name" value="Solute-binding_3/MltF_N"/>
</dbReference>
<evidence type="ECO:0000256" key="1">
    <source>
        <dbReference type="ARBA" id="ARBA00022729"/>
    </source>
</evidence>
<gene>
    <name evidence="4" type="ORF">SAMN04488115_11932</name>
</gene>
<evidence type="ECO:0000313" key="4">
    <source>
        <dbReference type="EMBL" id="SEG81882.1"/>
    </source>
</evidence>
<dbReference type="Pfam" id="PF00497">
    <property type="entry name" value="SBP_bac_3"/>
    <property type="match status" value="1"/>
</dbReference>
<feature type="chain" id="PRO_5009295672" evidence="2">
    <location>
        <begin position="25"/>
        <end position="285"/>
    </location>
</feature>
<dbReference type="OrthoDB" id="9807134at2"/>
<protein>
    <submittedName>
        <fullName evidence="4">Octopine/nopaline transport system substrate-binding protein</fullName>
    </submittedName>
</protein>
<organism evidence="4 5">
    <name type="scientific">Bosea lathyri</name>
    <dbReference type="NCBI Taxonomy" id="1036778"/>
    <lineage>
        <taxon>Bacteria</taxon>
        <taxon>Pseudomonadati</taxon>
        <taxon>Pseudomonadota</taxon>
        <taxon>Alphaproteobacteria</taxon>
        <taxon>Hyphomicrobiales</taxon>
        <taxon>Boseaceae</taxon>
        <taxon>Bosea</taxon>
    </lineage>
</organism>
<dbReference type="PANTHER" id="PTHR35936:SF17">
    <property type="entry name" value="ARGININE-BINDING EXTRACELLULAR PROTEIN ARTP"/>
    <property type="match status" value="1"/>
</dbReference>